<dbReference type="EMBL" id="FOZS01000001">
    <property type="protein sequence ID" value="SFS45113.1"/>
    <property type="molecule type" value="Genomic_DNA"/>
</dbReference>
<feature type="domain" description="Fibronectin-III type-like" evidence="1">
    <location>
        <begin position="335"/>
        <end position="410"/>
    </location>
</feature>
<dbReference type="OrthoDB" id="201701at2157"/>
<dbReference type="RefSeq" id="WP_092902000.1">
    <property type="nucleotide sequence ID" value="NZ_FOZS01000001.1"/>
</dbReference>
<dbReference type="AlphaFoldDB" id="A0A1I6PY42"/>
<evidence type="ECO:0000259" key="2">
    <source>
        <dbReference type="Pfam" id="PF23375"/>
    </source>
</evidence>
<feature type="domain" description="DUF7096" evidence="3">
    <location>
        <begin position="1"/>
        <end position="211"/>
    </location>
</feature>
<dbReference type="Proteomes" id="UP000199199">
    <property type="component" value="Unassembled WGS sequence"/>
</dbReference>
<evidence type="ECO:0000313" key="4">
    <source>
        <dbReference type="EMBL" id="SFS45113.1"/>
    </source>
</evidence>
<dbReference type="InterPro" id="IPR055522">
    <property type="entry name" value="DUF7096"/>
</dbReference>
<dbReference type="Pfam" id="PF23375">
    <property type="entry name" value="DUF7094"/>
    <property type="match status" value="1"/>
</dbReference>
<dbReference type="InterPro" id="IPR056397">
    <property type="entry name" value="Fn3_arc"/>
</dbReference>
<keyword evidence="5" id="KW-1185">Reference proteome</keyword>
<feature type="domain" description="DUF7094" evidence="2">
    <location>
        <begin position="222"/>
        <end position="330"/>
    </location>
</feature>
<evidence type="ECO:0000259" key="1">
    <source>
        <dbReference type="Pfam" id="PF23374"/>
    </source>
</evidence>
<dbReference type="InterPro" id="IPR055520">
    <property type="entry name" value="DUF7094"/>
</dbReference>
<name>A0A1I6PY42_9EURY</name>
<organism evidence="4 5">
    <name type="scientific">Halostagnicola kamekurae</name>
    <dbReference type="NCBI Taxonomy" id="619731"/>
    <lineage>
        <taxon>Archaea</taxon>
        <taxon>Methanobacteriati</taxon>
        <taxon>Methanobacteriota</taxon>
        <taxon>Stenosarchaea group</taxon>
        <taxon>Halobacteria</taxon>
        <taxon>Halobacteriales</taxon>
        <taxon>Natrialbaceae</taxon>
        <taxon>Halostagnicola</taxon>
    </lineage>
</organism>
<evidence type="ECO:0000313" key="5">
    <source>
        <dbReference type="Proteomes" id="UP000199199"/>
    </source>
</evidence>
<reference evidence="5" key="1">
    <citation type="submission" date="2016-10" db="EMBL/GenBank/DDBJ databases">
        <authorList>
            <person name="Varghese N."/>
            <person name="Submissions S."/>
        </authorList>
    </citation>
    <scope>NUCLEOTIDE SEQUENCE [LARGE SCALE GENOMIC DNA]</scope>
    <source>
        <strain evidence="5">DSM 22427</strain>
    </source>
</reference>
<proteinExistence type="predicted"/>
<dbReference type="Pfam" id="PF23374">
    <property type="entry name" value="Fn3_arc"/>
    <property type="match status" value="1"/>
</dbReference>
<protein>
    <submittedName>
        <fullName evidence="4">Uncharacterized protein</fullName>
    </submittedName>
</protein>
<gene>
    <name evidence="4" type="ORF">SAMN04488556_0862</name>
</gene>
<sequence>MTNATPALLALLLAVSLPAMTVTAAAPGSTQQRVQHQYEPVPQSVEPVSVMDTPNRLKLSDPARTDSVEYGQSLGTILAQSDDDLRNEYEWEVLFGEEFETVDDGERDEMINMSLENVRNRTDELEQRELDAVRAHAAGDMSTGRLLQTLIRNYNDANALEQRIEEIIERSDDVIGYHIGDDVESDLRSDRERLAVQQGTVRALAASAQQGTGPGTTGGLSIEVQTSNDGYRLQTIVDGTYVVETTRFDNRDLDGLSEYADQGDAFDKFEELYPWATEDGDASFSNDHEDPWNLYRVEVPHSQGILTSFLDSNSADVFHEVQELNVETLPITGSTTETADGLELTHNQTPSNGPVRVQVNETDSDTPVESATISVDGAVIGETDDDGVVWYVPPTESYELEAESGSSTVSMDVS</sequence>
<accession>A0A1I6PY42</accession>
<dbReference type="Pfam" id="PF23379">
    <property type="entry name" value="DUF7096"/>
    <property type="match status" value="1"/>
</dbReference>
<evidence type="ECO:0000259" key="3">
    <source>
        <dbReference type="Pfam" id="PF23379"/>
    </source>
</evidence>